<keyword evidence="5" id="KW-1133">Transmembrane helix</keyword>
<keyword evidence="3" id="KW-0238">DNA-binding</keyword>
<keyword evidence="5" id="KW-0472">Membrane</keyword>
<proteinExistence type="inferred from homology"/>
<protein>
    <recommendedName>
        <fullName evidence="6">HSF-type DNA-binding domain-containing protein</fullName>
    </recommendedName>
</protein>
<keyword evidence="8" id="KW-1185">Reference proteome</keyword>
<dbReference type="Proteomes" id="UP000694541">
    <property type="component" value="Unplaced"/>
</dbReference>
<dbReference type="InterPro" id="IPR036390">
    <property type="entry name" value="WH_DNA-bd_sf"/>
</dbReference>
<accession>A0A8B9RUU4</accession>
<dbReference type="Gene3D" id="1.10.10.10">
    <property type="entry name" value="Winged helix-like DNA-binding domain superfamily/Winged helix DNA-binding domain"/>
    <property type="match status" value="1"/>
</dbReference>
<comment type="similarity">
    <text evidence="2">Belongs to the HSF family.</text>
</comment>
<keyword evidence="5" id="KW-0812">Transmembrane</keyword>
<evidence type="ECO:0000313" key="8">
    <source>
        <dbReference type="Proteomes" id="UP000694541"/>
    </source>
</evidence>
<comment type="subcellular location">
    <subcellularLocation>
        <location evidence="1">Nucleus</location>
    </subcellularLocation>
</comment>
<dbReference type="SUPFAM" id="SSF46785">
    <property type="entry name" value="Winged helix' DNA-binding domain"/>
    <property type="match status" value="1"/>
</dbReference>
<dbReference type="AlphaFoldDB" id="A0A8B9RUU4"/>
<feature type="transmembrane region" description="Helical" evidence="5">
    <location>
        <begin position="104"/>
        <end position="122"/>
    </location>
</feature>
<reference evidence="7" key="1">
    <citation type="submission" date="2025-08" db="UniProtKB">
        <authorList>
            <consortium name="Ensembl"/>
        </authorList>
    </citation>
    <scope>IDENTIFICATION</scope>
</reference>
<dbReference type="GO" id="GO:0005634">
    <property type="term" value="C:nucleus"/>
    <property type="evidence" value="ECO:0007669"/>
    <property type="project" value="UniProtKB-SubCell"/>
</dbReference>
<keyword evidence="4" id="KW-0539">Nucleus</keyword>
<evidence type="ECO:0000256" key="2">
    <source>
        <dbReference type="ARBA" id="ARBA00006403"/>
    </source>
</evidence>
<dbReference type="InterPro" id="IPR000232">
    <property type="entry name" value="HSF_DNA-bd"/>
</dbReference>
<evidence type="ECO:0000256" key="1">
    <source>
        <dbReference type="ARBA" id="ARBA00004123"/>
    </source>
</evidence>
<reference evidence="7" key="2">
    <citation type="submission" date="2025-09" db="UniProtKB">
        <authorList>
            <consortium name="Ensembl"/>
        </authorList>
    </citation>
    <scope>IDENTIFICATION</scope>
</reference>
<sequence>MKIMYMTLPKEKKRPFKLQVIHPGQKQGVSILLKIALEKVMFQSIWWDEHGKCIAIYEELFKKEVVSRREPLRISEIKYMKSFTCHLHLHRFTRKQWDFPRSAFAIWEMSMVVSVLTLLFYYKPNFRRDSPHLLIKCKRSFGVKKRTLPAWGAAAEENDLFVAAPGENTQTSAPRNTAAMAQLAFRVLLLQHLLLHQVMLYPPCQIVPFAPGLEFLTFPVMYPASASMQPASASLPAASALFMPGPPHSQMPTYHHCPACTCGPNSGPAGNGLGPQPRVC</sequence>
<name>A0A8B9RUU4_9AVES</name>
<evidence type="ECO:0000256" key="3">
    <source>
        <dbReference type="ARBA" id="ARBA00023125"/>
    </source>
</evidence>
<evidence type="ECO:0000313" key="7">
    <source>
        <dbReference type="Ensembl" id="ENSANIP00000012290.1"/>
    </source>
</evidence>
<organism evidence="7 8">
    <name type="scientific">Accipiter nisus</name>
    <name type="common">Eurasian sparrowhawk</name>
    <dbReference type="NCBI Taxonomy" id="211598"/>
    <lineage>
        <taxon>Eukaryota</taxon>
        <taxon>Metazoa</taxon>
        <taxon>Chordata</taxon>
        <taxon>Craniata</taxon>
        <taxon>Vertebrata</taxon>
        <taxon>Euteleostomi</taxon>
        <taxon>Archelosauria</taxon>
        <taxon>Archosauria</taxon>
        <taxon>Dinosauria</taxon>
        <taxon>Saurischia</taxon>
        <taxon>Theropoda</taxon>
        <taxon>Coelurosauria</taxon>
        <taxon>Aves</taxon>
        <taxon>Neognathae</taxon>
        <taxon>Neoaves</taxon>
        <taxon>Telluraves</taxon>
        <taxon>Accipitrimorphae</taxon>
        <taxon>Accipitriformes</taxon>
        <taxon>Accipitridae</taxon>
        <taxon>Accipitrinae</taxon>
        <taxon>Accipiter</taxon>
    </lineage>
</organism>
<dbReference type="InterPro" id="IPR036388">
    <property type="entry name" value="WH-like_DNA-bd_sf"/>
</dbReference>
<dbReference type="Pfam" id="PF00447">
    <property type="entry name" value="HSF_DNA-bind"/>
    <property type="match status" value="1"/>
</dbReference>
<feature type="domain" description="HSF-type DNA-binding" evidence="6">
    <location>
        <begin position="33"/>
        <end position="139"/>
    </location>
</feature>
<evidence type="ECO:0000256" key="5">
    <source>
        <dbReference type="SAM" id="Phobius"/>
    </source>
</evidence>
<evidence type="ECO:0000259" key="6">
    <source>
        <dbReference type="Pfam" id="PF00447"/>
    </source>
</evidence>
<dbReference type="Ensembl" id="ENSANIT00000012716.1">
    <property type="protein sequence ID" value="ENSANIP00000012290.1"/>
    <property type="gene ID" value="ENSANIG00000008308.1"/>
</dbReference>
<evidence type="ECO:0000256" key="4">
    <source>
        <dbReference type="ARBA" id="ARBA00023242"/>
    </source>
</evidence>
<dbReference type="GO" id="GO:0003700">
    <property type="term" value="F:DNA-binding transcription factor activity"/>
    <property type="evidence" value="ECO:0007669"/>
    <property type="project" value="InterPro"/>
</dbReference>
<dbReference type="GO" id="GO:0043565">
    <property type="term" value="F:sequence-specific DNA binding"/>
    <property type="evidence" value="ECO:0007669"/>
    <property type="project" value="InterPro"/>
</dbReference>